<dbReference type="Proteomes" id="UP001576774">
    <property type="component" value="Unassembled WGS sequence"/>
</dbReference>
<dbReference type="Pfam" id="PF12770">
    <property type="entry name" value="CHAT"/>
    <property type="match status" value="1"/>
</dbReference>
<organism evidence="2 3">
    <name type="scientific">Floridaenema aerugineum BLCC-F46</name>
    <dbReference type="NCBI Taxonomy" id="3153654"/>
    <lineage>
        <taxon>Bacteria</taxon>
        <taxon>Bacillati</taxon>
        <taxon>Cyanobacteriota</taxon>
        <taxon>Cyanophyceae</taxon>
        <taxon>Oscillatoriophycideae</taxon>
        <taxon>Aerosakkonematales</taxon>
        <taxon>Aerosakkonemataceae</taxon>
        <taxon>Floridanema</taxon>
        <taxon>Floridanema aerugineum</taxon>
    </lineage>
</organism>
<gene>
    <name evidence="2" type="ORF">ACE1CC_04230</name>
</gene>
<evidence type="ECO:0000259" key="1">
    <source>
        <dbReference type="Pfam" id="PF12770"/>
    </source>
</evidence>
<dbReference type="RefSeq" id="WP_413269222.1">
    <property type="nucleotide sequence ID" value="NZ_JBHFNQ010000038.1"/>
</dbReference>
<protein>
    <submittedName>
        <fullName evidence="2">CHAT domain-containing protein</fullName>
    </submittedName>
</protein>
<name>A0ABV4WZX7_9CYAN</name>
<sequence length="421" mass="46854">MLIFTTVLREILKVVYFITVIAISVSWDFQINPFAKATETIQIDLLSKTILSVEPPNQVVSQAVNLPTIEQIKRIASEQKATLIYYSINQDLNQEVELLIWAIQPTGQVELRRQELKSLKISLADLVTQARESIRGSSTNNLRNQGRELQQLYQILIEPIAELLPKQPESRVIFIPQSSLFLVPFAALIDRQGKYLIEAHTILTAPSIQVLDLTHQRRRQIQGLTQDVLIVGNPTRQQPELLPSLPGAQQEAIAIAQIFNTQPLLGSNATKAAVLQKMPNSRIIHLATHTFINEIQGLESGLALTPSENDNGILTAAEILDLRLNAELVVLSGDNTGLGQITGDGVIGLSRSFMAAGVPSVIVSLWTVPDVPTAELMIEFYRFWQQKPDKAQALRQSMIKTMKKYPHPRDWAGFTLIGEAE</sequence>
<proteinExistence type="predicted"/>
<dbReference type="EMBL" id="JBHFNQ010000038">
    <property type="protein sequence ID" value="MFB2876080.1"/>
    <property type="molecule type" value="Genomic_DNA"/>
</dbReference>
<evidence type="ECO:0000313" key="3">
    <source>
        <dbReference type="Proteomes" id="UP001576774"/>
    </source>
</evidence>
<comment type="caution">
    <text evidence="2">The sequence shown here is derived from an EMBL/GenBank/DDBJ whole genome shotgun (WGS) entry which is preliminary data.</text>
</comment>
<dbReference type="PANTHER" id="PTHR10098:SF108">
    <property type="entry name" value="TETRATRICOPEPTIDE REPEAT PROTEIN 28"/>
    <property type="match status" value="1"/>
</dbReference>
<evidence type="ECO:0000313" key="2">
    <source>
        <dbReference type="EMBL" id="MFB2876080.1"/>
    </source>
</evidence>
<accession>A0ABV4WZX7</accession>
<keyword evidence="3" id="KW-1185">Reference proteome</keyword>
<feature type="domain" description="CHAT" evidence="1">
    <location>
        <begin position="148"/>
        <end position="419"/>
    </location>
</feature>
<dbReference type="PANTHER" id="PTHR10098">
    <property type="entry name" value="RAPSYN-RELATED"/>
    <property type="match status" value="1"/>
</dbReference>
<reference evidence="2 3" key="1">
    <citation type="submission" date="2024-09" db="EMBL/GenBank/DDBJ databases">
        <title>Floridaenema gen nov. (Aerosakkonemataceae, Aerosakkonematales ord. nov., Cyanobacteria) from benthic tropical and subtropical fresh waters, with the description of four new species.</title>
        <authorList>
            <person name="Moretto J.A."/>
            <person name="Berthold D.E."/>
            <person name="Lefler F.W."/>
            <person name="Huang I.-S."/>
            <person name="Laughinghouse H. IV."/>
        </authorList>
    </citation>
    <scope>NUCLEOTIDE SEQUENCE [LARGE SCALE GENOMIC DNA]</scope>
    <source>
        <strain evidence="2 3">BLCC-F46</strain>
    </source>
</reference>
<dbReference type="InterPro" id="IPR024983">
    <property type="entry name" value="CHAT_dom"/>
</dbReference>